<name>A0A0F9PL08_9ZZZZ</name>
<dbReference type="PANTHER" id="PTHR11142">
    <property type="entry name" value="PSEUDOURIDYLATE SYNTHASE"/>
    <property type="match status" value="1"/>
</dbReference>
<dbReference type="InterPro" id="IPR020094">
    <property type="entry name" value="TruA/RsuA/RluB/E/F_N"/>
</dbReference>
<dbReference type="InterPro" id="IPR020103">
    <property type="entry name" value="PsdUridine_synth_cat_dom_sf"/>
</dbReference>
<evidence type="ECO:0000313" key="5">
    <source>
        <dbReference type="EMBL" id="KKN30834.1"/>
    </source>
</evidence>
<accession>A0A0F9PL08</accession>
<evidence type="ECO:0000256" key="2">
    <source>
        <dbReference type="ARBA" id="ARBA00022694"/>
    </source>
</evidence>
<dbReference type="GO" id="GO:0031119">
    <property type="term" value="P:tRNA pseudouridine synthesis"/>
    <property type="evidence" value="ECO:0007669"/>
    <property type="project" value="TreeGrafter"/>
</dbReference>
<sequence length="291" mass="34665">MVMIIKNEKAMKKYRYLFKIYYIGKSKYYGSQRQPNFLTIEDEILRALIKRGYLTNNGDSGFEVASRTDKFVSARGACFTCIIEKNPILMEINSALPKDLGVWAYSKVPLEFSSRYDAILRHYLYLYPRSPHNPQNQNSLNLGLMHKACRKLEGRHNFINFSKREKKEKTTIRDLESVQLSIKNDFLIFQFKSRAFLRQQIRRIVKKIIDLGLGEIEYDEFLELFDPSKNFSYEPANPRGLILWDITYNRNIFLTEDPKSRMRMESFFLQKENHFNFKYQLFRLLQHHDSS</sequence>
<dbReference type="InterPro" id="IPR001406">
    <property type="entry name" value="PsdUridine_synth_TruA"/>
</dbReference>
<dbReference type="EMBL" id="LAZR01002377">
    <property type="protein sequence ID" value="KKN30834.1"/>
    <property type="molecule type" value="Genomic_DNA"/>
</dbReference>
<protein>
    <recommendedName>
        <fullName evidence="4">Pseudouridine synthase I TruA alpha/beta domain-containing protein</fullName>
    </recommendedName>
</protein>
<dbReference type="AlphaFoldDB" id="A0A0F9PL08"/>
<proteinExistence type="inferred from homology"/>
<evidence type="ECO:0000256" key="3">
    <source>
        <dbReference type="ARBA" id="ARBA00023235"/>
    </source>
</evidence>
<evidence type="ECO:0000259" key="4">
    <source>
        <dbReference type="Pfam" id="PF01416"/>
    </source>
</evidence>
<dbReference type="Gene3D" id="3.30.70.580">
    <property type="entry name" value="Pseudouridine synthase I, catalytic domain, N-terminal subdomain"/>
    <property type="match status" value="1"/>
</dbReference>
<organism evidence="5">
    <name type="scientific">marine sediment metagenome</name>
    <dbReference type="NCBI Taxonomy" id="412755"/>
    <lineage>
        <taxon>unclassified sequences</taxon>
        <taxon>metagenomes</taxon>
        <taxon>ecological metagenomes</taxon>
    </lineage>
</organism>
<dbReference type="SUPFAM" id="SSF55120">
    <property type="entry name" value="Pseudouridine synthase"/>
    <property type="match status" value="1"/>
</dbReference>
<dbReference type="GO" id="GO:0003723">
    <property type="term" value="F:RNA binding"/>
    <property type="evidence" value="ECO:0007669"/>
    <property type="project" value="InterPro"/>
</dbReference>
<keyword evidence="3" id="KW-0413">Isomerase</keyword>
<dbReference type="Pfam" id="PF01416">
    <property type="entry name" value="PseudoU_synth_1"/>
    <property type="match status" value="1"/>
</dbReference>
<feature type="domain" description="Pseudouridine synthase I TruA alpha/beta" evidence="4">
    <location>
        <begin position="148"/>
        <end position="249"/>
    </location>
</feature>
<comment type="caution">
    <text evidence="5">The sequence shown here is derived from an EMBL/GenBank/DDBJ whole genome shotgun (WGS) entry which is preliminary data.</text>
</comment>
<dbReference type="HAMAP" id="MF_00171">
    <property type="entry name" value="TruA"/>
    <property type="match status" value="1"/>
</dbReference>
<dbReference type="PIRSF" id="PIRSF001430">
    <property type="entry name" value="tRNA_psdUrid_synth"/>
    <property type="match status" value="1"/>
</dbReference>
<keyword evidence="2" id="KW-0819">tRNA processing</keyword>
<reference evidence="5" key="1">
    <citation type="journal article" date="2015" name="Nature">
        <title>Complex archaea that bridge the gap between prokaryotes and eukaryotes.</title>
        <authorList>
            <person name="Spang A."/>
            <person name="Saw J.H."/>
            <person name="Jorgensen S.L."/>
            <person name="Zaremba-Niedzwiedzka K."/>
            <person name="Martijn J."/>
            <person name="Lind A.E."/>
            <person name="van Eijk R."/>
            <person name="Schleper C."/>
            <person name="Guy L."/>
            <person name="Ettema T.J."/>
        </authorList>
    </citation>
    <scope>NUCLEOTIDE SEQUENCE</scope>
</reference>
<dbReference type="GO" id="GO:0009982">
    <property type="term" value="F:pseudouridine synthase activity"/>
    <property type="evidence" value="ECO:0007669"/>
    <property type="project" value="InterPro"/>
</dbReference>
<dbReference type="PANTHER" id="PTHR11142:SF0">
    <property type="entry name" value="TRNA PSEUDOURIDINE SYNTHASE-LIKE 1"/>
    <property type="match status" value="1"/>
</dbReference>
<dbReference type="Gene3D" id="3.30.70.660">
    <property type="entry name" value="Pseudouridine synthase I, catalytic domain, C-terminal subdomain"/>
    <property type="match status" value="1"/>
</dbReference>
<dbReference type="InterPro" id="IPR020097">
    <property type="entry name" value="PsdUridine_synth_TruA_a/b_dom"/>
</dbReference>
<evidence type="ECO:0000256" key="1">
    <source>
        <dbReference type="ARBA" id="ARBA00009375"/>
    </source>
</evidence>
<comment type="similarity">
    <text evidence="1">Belongs to the tRNA pseudouridine synthase TruA family.</text>
</comment>
<dbReference type="InterPro" id="IPR020095">
    <property type="entry name" value="PsdUridine_synth_TruA_C"/>
</dbReference>
<gene>
    <name evidence="5" type="ORF">LCGC14_0830120</name>
</gene>